<feature type="compositionally biased region" description="Polar residues" evidence="2">
    <location>
        <begin position="1275"/>
        <end position="1288"/>
    </location>
</feature>
<dbReference type="PANTHER" id="PTHR12658:SF0">
    <property type="entry name" value="TUBULIN-SPECIFIC CHAPERONE D"/>
    <property type="match status" value="1"/>
</dbReference>
<organism evidence="5 6">
    <name type="scientific">Phomopsis amygdali</name>
    <name type="common">Fusicoccum amygdali</name>
    <dbReference type="NCBI Taxonomy" id="1214568"/>
    <lineage>
        <taxon>Eukaryota</taxon>
        <taxon>Fungi</taxon>
        <taxon>Dikarya</taxon>
        <taxon>Ascomycota</taxon>
        <taxon>Pezizomycotina</taxon>
        <taxon>Sordariomycetes</taxon>
        <taxon>Sordariomycetidae</taxon>
        <taxon>Diaporthales</taxon>
        <taxon>Diaporthaceae</taxon>
        <taxon>Diaporthe</taxon>
    </lineage>
</organism>
<dbReference type="EMBL" id="JAUJFL010000001">
    <property type="protein sequence ID" value="KAK2614390.1"/>
    <property type="molecule type" value="Genomic_DNA"/>
</dbReference>
<feature type="domain" description="Tubulin-folding cofactor D ARM repeats" evidence="4">
    <location>
        <begin position="449"/>
        <end position="581"/>
    </location>
</feature>
<evidence type="ECO:0000313" key="6">
    <source>
        <dbReference type="Proteomes" id="UP001265746"/>
    </source>
</evidence>
<keyword evidence="6" id="KW-1185">Reference proteome</keyword>
<evidence type="ECO:0000256" key="2">
    <source>
        <dbReference type="SAM" id="MobiDB-lite"/>
    </source>
</evidence>
<name>A0AAD9SSG2_PHOAM</name>
<feature type="domain" description="Tubulin-folding cofactor D C-terminal" evidence="3">
    <location>
        <begin position="651"/>
        <end position="823"/>
    </location>
</feature>
<proteinExistence type="predicted"/>
<dbReference type="Proteomes" id="UP001265746">
    <property type="component" value="Unassembled WGS sequence"/>
</dbReference>
<dbReference type="InterPro" id="IPR058033">
    <property type="entry name" value="ARM_TBCD_2nd"/>
</dbReference>
<keyword evidence="1" id="KW-0143">Chaperone</keyword>
<evidence type="ECO:0008006" key="7">
    <source>
        <dbReference type="Google" id="ProtNLM"/>
    </source>
</evidence>
<feature type="region of interest" description="Disordered" evidence="2">
    <location>
        <begin position="1023"/>
        <end position="1115"/>
    </location>
</feature>
<feature type="region of interest" description="Disordered" evidence="2">
    <location>
        <begin position="1405"/>
        <end position="1508"/>
    </location>
</feature>
<feature type="region of interest" description="Disordered" evidence="2">
    <location>
        <begin position="1211"/>
        <end position="1330"/>
    </location>
</feature>
<protein>
    <recommendedName>
        <fullName evidence="7">Tubulin-specific chaperone D C-terminal domain-containing protein</fullName>
    </recommendedName>
</protein>
<evidence type="ECO:0000256" key="1">
    <source>
        <dbReference type="ARBA" id="ARBA00023186"/>
    </source>
</evidence>
<dbReference type="InterPro" id="IPR016024">
    <property type="entry name" value="ARM-type_fold"/>
</dbReference>
<evidence type="ECO:0000259" key="3">
    <source>
        <dbReference type="Pfam" id="PF12612"/>
    </source>
</evidence>
<feature type="compositionally biased region" description="Basic and acidic residues" evidence="2">
    <location>
        <begin position="1092"/>
        <end position="1103"/>
    </location>
</feature>
<feature type="compositionally biased region" description="Polar residues" evidence="2">
    <location>
        <begin position="961"/>
        <end position="973"/>
    </location>
</feature>
<reference evidence="5" key="1">
    <citation type="submission" date="2023-06" db="EMBL/GenBank/DDBJ databases">
        <authorList>
            <person name="Noh H."/>
        </authorList>
    </citation>
    <scope>NUCLEOTIDE SEQUENCE</scope>
    <source>
        <strain evidence="5">DUCC20226</strain>
    </source>
</reference>
<dbReference type="Pfam" id="PF23579">
    <property type="entry name" value="ARM_TBCD"/>
    <property type="match status" value="1"/>
</dbReference>
<dbReference type="GO" id="GO:0048487">
    <property type="term" value="F:beta-tubulin binding"/>
    <property type="evidence" value="ECO:0007669"/>
    <property type="project" value="InterPro"/>
</dbReference>
<sequence length="1508" mass="164795">MEDAPEEDLDIKLQTVSKDLIAEFDNRLKPFLRKADGAGRVRSRVRAREVSHLMSNLLDPFQELPQLLDPHLPQWLPVLAAAFLEYHQTRRRQTIEAATTSSLLMPLPTAICKLIYTFCKVRGEKVIVNFLNVETRYLELLLSAIEESERHQGSDDDVLQWTWEERYVVLLWLSHLMFAPFDLATISSVYMHDVDLAGVPGFLWPFNLPSITVRVLPLAAKYLASPGKERDAAKALLVRMAMRRDMQKLGILHALIDWALFTLHPSSDSNDSTSDDGLKREPSQNSYTFIGVLAFLAGVLSSADASDVEKYSSKVFYTVNATMWSEDDTSNTIKSSAVAKKMVVKVMRSIAVSKLTRESRDMAGIRLVETTVRYLLGSLSDKDTPVRFAASKALGVITLNLSREMASQVVDAVLQALDEHVRVVDRTSESKSSTWQPPTKDLTSVDPLGWHGLMLTLSYLLYRRSPPPESLGKIVRALLLGLSFEQRSASGVSVGANVRDAACFGVWALARRYSTEEIFAVKDELIEEERRENGNVSILQSLATHLVVTACLDPAGNIRRGSSAALQELIGRHPDTVEKGIAIVQTVDYHAVALRSRAMQGVALEATKLHSQYGDAILEAVLGWRGLGDANDRVRRYAATSYAASALLLPIIRLAAEKLDKVRPEAQSTLALVLCSKSSSELRRRACWSKDYFLFLLNLTTHDDWLYESFRTENGPGPDEFMDELLAGYVTSADTGNEDLVIACRSALCEYCDVSQENLDRVCISLYRNMKSRQGQDRVIVPTLEIIAFLLAVGLYRKTKTVDFKSLCLQAQKASYKTGNVRKLIACVKVYGGIASIGENNVGLAPMANDILEQKRREAATEARKRLGALMLHPWPRVRSSVVDELWNVLSGSEADKAGRLKGVDWGTAEKGILKQLRPTISIGIGTGITYCGPDPFPPPLETGPVLPSCRPGRNSPPSIPSSTVFAQGPSSRRTPHASTVPEDVQLAIEALSNLKEHCPDWATRLDELSGQIEQRQLDLAEVAEQQSTGSPDTNGRPQSTRSVRNRGSTQSLKPNDDGEAHPEVLASGRTLPAENKNAAHEARRASVASRRGVDRPHKEQDSRNGQPPLSPSAVEGQTNQVIAIASAQARATLRRTQLSKKRAAAAESMLSVEGATPSKYRNRNLVMVYYDSYVQSFFEELVKFVSASRNLMRKAKMAAKVAQIKKMAELEVPDDDSSSSDEEPHLNGSANPDFIPPQTVSPMNVSPAVDGEMDVDLPDGKGEPAGGATESRPEQSNGNGPSPTISPAQPPNARESIATNGHGNGNGLKSPSQALKPSSIPAARPKIGGGYSTFSSFGLGFGDSQQPDVFEELDKGLESVQSMCEHAAHQFLRDGDCSDEIVKIKDRLTGTKTSAEKEIQRMLDQDETLEAKLSQAPARPRSYRPQSMRRASLAAANPTAGKGGGESGRLFTGGFDGNKLTADSEPSPFGASGAVLEVDDGTDEDSRAPPKLQYRSTRAMGALKTVS</sequence>
<dbReference type="InterPro" id="IPR033162">
    <property type="entry name" value="TBCD"/>
</dbReference>
<dbReference type="Pfam" id="PF12612">
    <property type="entry name" value="TFCD_C"/>
    <property type="match status" value="1"/>
</dbReference>
<dbReference type="GO" id="GO:0005096">
    <property type="term" value="F:GTPase activator activity"/>
    <property type="evidence" value="ECO:0007669"/>
    <property type="project" value="InterPro"/>
</dbReference>
<dbReference type="SUPFAM" id="SSF48371">
    <property type="entry name" value="ARM repeat"/>
    <property type="match status" value="2"/>
</dbReference>
<dbReference type="PANTHER" id="PTHR12658">
    <property type="entry name" value="BETA-TUBULIN COFACTOR D"/>
    <property type="match status" value="1"/>
</dbReference>
<gene>
    <name evidence="5" type="ORF">N8I77_001223</name>
</gene>
<dbReference type="GO" id="GO:0007021">
    <property type="term" value="P:tubulin complex assembly"/>
    <property type="evidence" value="ECO:0007669"/>
    <property type="project" value="InterPro"/>
</dbReference>
<feature type="compositionally biased region" description="Polar residues" evidence="2">
    <location>
        <begin position="1025"/>
        <end position="1054"/>
    </location>
</feature>
<dbReference type="InterPro" id="IPR011989">
    <property type="entry name" value="ARM-like"/>
</dbReference>
<dbReference type="Gene3D" id="1.25.10.10">
    <property type="entry name" value="Leucine-rich Repeat Variant"/>
    <property type="match status" value="1"/>
</dbReference>
<dbReference type="InterPro" id="IPR022577">
    <property type="entry name" value="TBCD_C"/>
</dbReference>
<feature type="domain" description="Tubulin-folding cofactor D ARM repeats" evidence="4">
    <location>
        <begin position="352"/>
        <end position="420"/>
    </location>
</feature>
<dbReference type="GO" id="GO:0007023">
    <property type="term" value="P:post-chaperonin tubulin folding pathway"/>
    <property type="evidence" value="ECO:0007669"/>
    <property type="project" value="InterPro"/>
</dbReference>
<accession>A0AAD9SSG2</accession>
<comment type="caution">
    <text evidence="5">The sequence shown here is derived from an EMBL/GenBank/DDBJ whole genome shotgun (WGS) entry which is preliminary data.</text>
</comment>
<evidence type="ECO:0000259" key="4">
    <source>
        <dbReference type="Pfam" id="PF25767"/>
    </source>
</evidence>
<feature type="region of interest" description="Disordered" evidence="2">
    <location>
        <begin position="936"/>
        <end position="981"/>
    </location>
</feature>
<feature type="compositionally biased region" description="Acidic residues" evidence="2">
    <location>
        <begin position="1212"/>
        <end position="1222"/>
    </location>
</feature>
<feature type="compositionally biased region" description="Polar residues" evidence="2">
    <location>
        <begin position="1298"/>
        <end position="1317"/>
    </location>
</feature>
<dbReference type="GO" id="GO:0000226">
    <property type="term" value="P:microtubule cytoskeleton organization"/>
    <property type="evidence" value="ECO:0007669"/>
    <property type="project" value="TreeGrafter"/>
</dbReference>
<dbReference type="Pfam" id="PF25767">
    <property type="entry name" value="ARM_TBCD_2nd"/>
    <property type="match status" value="2"/>
</dbReference>
<evidence type="ECO:0000313" key="5">
    <source>
        <dbReference type="EMBL" id="KAK2614390.1"/>
    </source>
</evidence>